<feature type="region of interest" description="Disordered" evidence="1">
    <location>
        <begin position="122"/>
        <end position="200"/>
    </location>
</feature>
<dbReference type="Proteomes" id="UP000054624">
    <property type="component" value="Unassembled WGS sequence"/>
</dbReference>
<feature type="compositionally biased region" description="Polar residues" evidence="1">
    <location>
        <begin position="184"/>
        <end position="200"/>
    </location>
</feature>
<dbReference type="NCBIfam" id="TIGR03696">
    <property type="entry name" value="Rhs_assc_core"/>
    <property type="match status" value="1"/>
</dbReference>
<name>A0A158APY0_9BURK</name>
<protein>
    <submittedName>
        <fullName evidence="3">YD repeat-containing protein</fullName>
    </submittedName>
</protein>
<dbReference type="InterPro" id="IPR001826">
    <property type="entry name" value="RHS"/>
</dbReference>
<dbReference type="Gene3D" id="2.180.10.10">
    <property type="entry name" value="RHS repeat-associated core"/>
    <property type="match status" value="1"/>
</dbReference>
<dbReference type="Pfam" id="PF03527">
    <property type="entry name" value="RHS"/>
    <property type="match status" value="1"/>
</dbReference>
<gene>
    <name evidence="3" type="ORF">AWB76_02800</name>
</gene>
<organism evidence="3 4">
    <name type="scientific">Caballeronia temeraria</name>
    <dbReference type="NCBI Taxonomy" id="1777137"/>
    <lineage>
        <taxon>Bacteria</taxon>
        <taxon>Pseudomonadati</taxon>
        <taxon>Pseudomonadota</taxon>
        <taxon>Betaproteobacteria</taxon>
        <taxon>Burkholderiales</taxon>
        <taxon>Burkholderiaceae</taxon>
        <taxon>Caballeronia</taxon>
    </lineage>
</organism>
<dbReference type="InterPro" id="IPR022385">
    <property type="entry name" value="Rhs_assc_core"/>
</dbReference>
<proteinExistence type="predicted"/>
<dbReference type="STRING" id="1777137.AWB76_02800"/>
<evidence type="ECO:0000256" key="1">
    <source>
        <dbReference type="SAM" id="MobiDB-lite"/>
    </source>
</evidence>
<feature type="domain" description="RHS protein conserved region" evidence="2">
    <location>
        <begin position="13"/>
        <end position="43"/>
    </location>
</feature>
<evidence type="ECO:0000313" key="3">
    <source>
        <dbReference type="EMBL" id="SAK59720.1"/>
    </source>
</evidence>
<accession>A0A158APY0</accession>
<dbReference type="InterPro" id="IPR050708">
    <property type="entry name" value="T6SS_VgrG/RHS"/>
</dbReference>
<feature type="compositionally biased region" description="Basic residues" evidence="1">
    <location>
        <begin position="173"/>
        <end position="183"/>
    </location>
</feature>
<dbReference type="RefSeq" id="WP_082864433.1">
    <property type="nucleotide sequence ID" value="NZ_FCOI02000007.1"/>
</dbReference>
<dbReference type="PANTHER" id="PTHR32305:SF15">
    <property type="entry name" value="PROTEIN RHSA-RELATED"/>
    <property type="match status" value="1"/>
</dbReference>
<feature type="compositionally biased region" description="Basic and acidic residues" evidence="1">
    <location>
        <begin position="131"/>
        <end position="159"/>
    </location>
</feature>
<evidence type="ECO:0000259" key="2">
    <source>
        <dbReference type="Pfam" id="PF03527"/>
    </source>
</evidence>
<dbReference type="OrthoDB" id="5445630at2"/>
<dbReference type="AlphaFoldDB" id="A0A158APY0"/>
<dbReference type="EMBL" id="FCOI02000007">
    <property type="protein sequence ID" value="SAK59720.1"/>
    <property type="molecule type" value="Genomic_DNA"/>
</dbReference>
<reference evidence="4" key="1">
    <citation type="submission" date="2016-01" db="EMBL/GenBank/DDBJ databases">
        <authorList>
            <person name="Peeters Charlotte."/>
        </authorList>
    </citation>
    <scope>NUCLEOTIDE SEQUENCE [LARGE SCALE GENOMIC DNA]</scope>
</reference>
<dbReference type="PRINTS" id="PR00394">
    <property type="entry name" value="RHSPROTEIN"/>
</dbReference>
<keyword evidence="4" id="KW-1185">Reference proteome</keyword>
<dbReference type="PANTHER" id="PTHR32305">
    <property type="match status" value="1"/>
</dbReference>
<sequence>MQVPAKSRHATVFYQNDHLGTPQELLDESGKVVWLARYKAWGARKPTPYGKTDAADTDNAIRFQGQYADEETGLTYNRHRYYDTSAGRFISPDPIGLAGGVNLYQYAPNPVQWIDPLGLATKPSSPGAMQKEVERGQAPREVERVDRGHIPDQEPHVHYTDGTSSNMSGGIHDKHKGQPKPSKKTCSWLSSHGWTPPQSD</sequence>
<evidence type="ECO:0000313" key="4">
    <source>
        <dbReference type="Proteomes" id="UP000054624"/>
    </source>
</evidence>